<keyword evidence="2" id="KW-1185">Reference proteome</keyword>
<evidence type="ECO:0008006" key="3">
    <source>
        <dbReference type="Google" id="ProtNLM"/>
    </source>
</evidence>
<dbReference type="SUPFAM" id="SSF54631">
    <property type="entry name" value="CBS-domain pair"/>
    <property type="match status" value="1"/>
</dbReference>
<comment type="caution">
    <text evidence="1">The sequence shown here is derived from an EMBL/GenBank/DDBJ whole genome shotgun (WGS) entry which is preliminary data.</text>
</comment>
<dbReference type="RefSeq" id="WP_222510249.1">
    <property type="nucleotide sequence ID" value="NZ_JAHVJA010000031.1"/>
</dbReference>
<dbReference type="EMBL" id="JAHVJA010000031">
    <property type="protein sequence ID" value="MBY6142356.1"/>
    <property type="molecule type" value="Genomic_DNA"/>
</dbReference>
<reference evidence="1 2" key="1">
    <citation type="submission" date="2021-06" db="EMBL/GenBank/DDBJ databases">
        <title>50 bacteria genomes isolated from Dapeng, Shenzhen, China.</title>
        <authorList>
            <person name="Zheng W."/>
            <person name="Yu S."/>
            <person name="Huang Y."/>
        </authorList>
    </citation>
    <scope>NUCLEOTIDE SEQUENCE [LARGE SCALE GENOMIC DNA]</scope>
    <source>
        <strain evidence="1 2">DP1N14-2</strain>
    </source>
</reference>
<dbReference type="Proteomes" id="UP000766629">
    <property type="component" value="Unassembled WGS sequence"/>
</dbReference>
<dbReference type="InterPro" id="IPR046342">
    <property type="entry name" value="CBS_dom_sf"/>
</dbReference>
<organism evidence="1 2">
    <name type="scientific">Leisingera daeponensis</name>
    <dbReference type="NCBI Taxonomy" id="405746"/>
    <lineage>
        <taxon>Bacteria</taxon>
        <taxon>Pseudomonadati</taxon>
        <taxon>Pseudomonadota</taxon>
        <taxon>Alphaproteobacteria</taxon>
        <taxon>Rhodobacterales</taxon>
        <taxon>Roseobacteraceae</taxon>
        <taxon>Leisingera</taxon>
    </lineage>
</organism>
<protein>
    <recommendedName>
        <fullName evidence="3">CBS domain-containing protein</fullName>
    </recommendedName>
</protein>
<accession>A0ABS7NQB4</accession>
<evidence type="ECO:0000313" key="2">
    <source>
        <dbReference type="Proteomes" id="UP000766629"/>
    </source>
</evidence>
<proteinExistence type="predicted"/>
<name>A0ABS7NQB4_9RHOB</name>
<gene>
    <name evidence="1" type="ORF">KUV26_23280</name>
</gene>
<sequence>MENDVVMGAITHQQLALFMTNKASEIDGMIDLNDHTISDILDSPAVADGFRTMPAGSPFFDAVKVLKEPKTRVVVAVNPDDGAPVGVILRAHGRY</sequence>
<evidence type="ECO:0000313" key="1">
    <source>
        <dbReference type="EMBL" id="MBY6142356.1"/>
    </source>
</evidence>